<dbReference type="PANTHER" id="PTHR21771:SF0">
    <property type="entry name" value="MITOCHONDRIA-EATING PROTEIN"/>
    <property type="match status" value="1"/>
</dbReference>
<dbReference type="AlphaFoldDB" id="K1PS07"/>
<dbReference type="InterPro" id="IPR031981">
    <property type="entry name" value="MIEAP_C"/>
</dbReference>
<dbReference type="InParanoid" id="K1PS07"/>
<organism evidence="14">
    <name type="scientific">Magallana gigas</name>
    <name type="common">Pacific oyster</name>
    <name type="synonym">Crassostrea gigas</name>
    <dbReference type="NCBI Taxonomy" id="29159"/>
    <lineage>
        <taxon>Eukaryota</taxon>
        <taxon>Metazoa</taxon>
        <taxon>Spiralia</taxon>
        <taxon>Lophotrochozoa</taxon>
        <taxon>Mollusca</taxon>
        <taxon>Bivalvia</taxon>
        <taxon>Autobranchia</taxon>
        <taxon>Pteriomorphia</taxon>
        <taxon>Ostreida</taxon>
        <taxon>Ostreoidea</taxon>
        <taxon>Ostreidae</taxon>
        <taxon>Magallana</taxon>
    </lineage>
</organism>
<dbReference type="Pfam" id="PF16026">
    <property type="entry name" value="MIEAP"/>
    <property type="match status" value="1"/>
</dbReference>
<keyword evidence="11" id="KW-0472">Membrane</keyword>
<accession>K1PS07</accession>
<sequence length="469" mass="54226">MDAHGQKKLLSIADVFKAFGKKVDGNHYQKAHKQYRTLSDHARYLAKSDKQTHDALKSYYEENEQIYPACLSDDQKQICLPLYDFLCSAGTVFDLTNVWPTYVFLVEVYNRQRTILRKNDSHLNKSGDYISNILQCMKTGMEEEILKTANTEYLNLLGDERQMKRNPDLAREKELWVLNGDVAAQKFLDNIEYMDRALYRTIKEAVLRNVEGSQIAWCQYGSLLHSSELLKRDEQQMARRSEKGITDLQEQCEELERQNAIKSREIEELSKRLCEVDKLKVTENSSNADVNDSDEVNDIGKKFSDVYNNEWAKLFDSLKSEIEDETARIEKLCGCLLMAFKFCKEESEKQMNNLQVATTNVLSFRSTQNEENVVPMFRESYTSFTTTNEAILRDFESYLIRCVETCWYMCIQDPPLNINIPEKGDTVDEKLFNLYKSEGDIVDVCVWPALLLGDNIGIVCKGQVLTKIN</sequence>
<proteinExistence type="inferred from homology"/>
<reference evidence="14" key="1">
    <citation type="journal article" date="2012" name="Nature">
        <title>The oyster genome reveals stress adaptation and complexity of shell formation.</title>
        <authorList>
            <person name="Zhang G."/>
            <person name="Fang X."/>
            <person name="Guo X."/>
            <person name="Li L."/>
            <person name="Luo R."/>
            <person name="Xu F."/>
            <person name="Yang P."/>
            <person name="Zhang L."/>
            <person name="Wang X."/>
            <person name="Qi H."/>
            <person name="Xiong Z."/>
            <person name="Que H."/>
            <person name="Xie Y."/>
            <person name="Holland P.W."/>
            <person name="Paps J."/>
            <person name="Zhu Y."/>
            <person name="Wu F."/>
            <person name="Chen Y."/>
            <person name="Wang J."/>
            <person name="Peng C."/>
            <person name="Meng J."/>
            <person name="Yang L."/>
            <person name="Liu J."/>
            <person name="Wen B."/>
            <person name="Zhang N."/>
            <person name="Huang Z."/>
            <person name="Zhu Q."/>
            <person name="Feng Y."/>
            <person name="Mount A."/>
            <person name="Hedgecock D."/>
            <person name="Xu Z."/>
            <person name="Liu Y."/>
            <person name="Domazet-Loso T."/>
            <person name="Du Y."/>
            <person name="Sun X."/>
            <person name="Zhang S."/>
            <person name="Liu B."/>
            <person name="Cheng P."/>
            <person name="Jiang X."/>
            <person name="Li J."/>
            <person name="Fan D."/>
            <person name="Wang W."/>
            <person name="Fu W."/>
            <person name="Wang T."/>
            <person name="Wang B."/>
            <person name="Zhang J."/>
            <person name="Peng Z."/>
            <person name="Li Y."/>
            <person name="Li N."/>
            <person name="Wang J."/>
            <person name="Chen M."/>
            <person name="He Y."/>
            <person name="Tan F."/>
            <person name="Song X."/>
            <person name="Zheng Q."/>
            <person name="Huang R."/>
            <person name="Yang H."/>
            <person name="Du X."/>
            <person name="Chen L."/>
            <person name="Yang M."/>
            <person name="Gaffney P.M."/>
            <person name="Wang S."/>
            <person name="Luo L."/>
            <person name="She Z."/>
            <person name="Ming Y."/>
            <person name="Huang W."/>
            <person name="Zhang S."/>
            <person name="Huang B."/>
            <person name="Zhang Y."/>
            <person name="Qu T."/>
            <person name="Ni P."/>
            <person name="Miao G."/>
            <person name="Wang J."/>
            <person name="Wang Q."/>
            <person name="Steinberg C.E."/>
            <person name="Wang H."/>
            <person name="Li N."/>
            <person name="Qian L."/>
            <person name="Zhang G."/>
            <person name="Li Y."/>
            <person name="Yang H."/>
            <person name="Liu X."/>
            <person name="Wang J."/>
            <person name="Yin Y."/>
            <person name="Wang J."/>
        </authorList>
    </citation>
    <scope>NUCLEOTIDE SEQUENCE [LARGE SCALE GENOMIC DNA]</scope>
    <source>
        <strain evidence="14">05x7-T-G4-1.051#20</strain>
    </source>
</reference>
<evidence type="ECO:0000256" key="7">
    <source>
        <dbReference type="ARBA" id="ARBA00022787"/>
    </source>
</evidence>
<protein>
    <recommendedName>
        <fullName evidence="5">Mitochondria-eating protein</fullName>
    </recommendedName>
    <alternativeName>
        <fullName evidence="12">Spermatogenesis-associated protein 18</fullName>
    </alternativeName>
</protein>
<dbReference type="GO" id="GO:0035695">
    <property type="term" value="P:mitophagy by internal vacuole formation"/>
    <property type="evidence" value="ECO:0007669"/>
    <property type="project" value="TreeGrafter"/>
</dbReference>
<keyword evidence="10" id="KW-0496">Mitochondrion</keyword>
<dbReference type="GO" id="GO:0035694">
    <property type="term" value="P:mitochondrial protein catabolic process"/>
    <property type="evidence" value="ECO:0007669"/>
    <property type="project" value="InterPro"/>
</dbReference>
<evidence type="ECO:0000256" key="3">
    <source>
        <dbReference type="ARBA" id="ARBA00004496"/>
    </source>
</evidence>
<evidence type="ECO:0000256" key="5">
    <source>
        <dbReference type="ARBA" id="ARBA00019863"/>
    </source>
</evidence>
<keyword evidence="7" id="KW-1000">Mitochondrion outer membrane</keyword>
<comment type="similarity">
    <text evidence="4">Belongs to the MIEAP family.</text>
</comment>
<gene>
    <name evidence="14" type="ORF">CGI_10009258</name>
</gene>
<evidence type="ECO:0000256" key="11">
    <source>
        <dbReference type="ARBA" id="ARBA00023136"/>
    </source>
</evidence>
<evidence type="ECO:0000256" key="2">
    <source>
        <dbReference type="ARBA" id="ARBA00004305"/>
    </source>
</evidence>
<evidence type="ECO:0000256" key="4">
    <source>
        <dbReference type="ARBA" id="ARBA00008233"/>
    </source>
</evidence>
<evidence type="ECO:0000256" key="9">
    <source>
        <dbReference type="ARBA" id="ARBA00023121"/>
    </source>
</evidence>
<evidence type="ECO:0000256" key="12">
    <source>
        <dbReference type="ARBA" id="ARBA00032687"/>
    </source>
</evidence>
<dbReference type="HOGENOM" id="CLU_582981_0_0_1"/>
<dbReference type="GO" id="GO:0005759">
    <property type="term" value="C:mitochondrial matrix"/>
    <property type="evidence" value="ECO:0007669"/>
    <property type="project" value="UniProtKB-SubCell"/>
</dbReference>
<keyword evidence="6" id="KW-0963">Cytoplasm</keyword>
<dbReference type="PANTHER" id="PTHR21771">
    <property type="entry name" value="MITOCHONDRIA-EATING PROTEIN-RELATED"/>
    <property type="match status" value="1"/>
</dbReference>
<evidence type="ECO:0000313" key="14">
    <source>
        <dbReference type="EMBL" id="EKC19225.1"/>
    </source>
</evidence>
<dbReference type="EMBL" id="JH817257">
    <property type="protein sequence ID" value="EKC19225.1"/>
    <property type="molecule type" value="Genomic_DNA"/>
</dbReference>
<evidence type="ECO:0000259" key="13">
    <source>
        <dbReference type="Pfam" id="PF16026"/>
    </source>
</evidence>
<comment type="subcellular location">
    <subcellularLocation>
        <location evidence="3">Cytoplasm</location>
    </subcellularLocation>
    <subcellularLocation>
        <location evidence="2">Mitochondrion matrix</location>
    </subcellularLocation>
    <subcellularLocation>
        <location evidence="1">Mitochondrion outer membrane</location>
    </subcellularLocation>
</comment>
<dbReference type="InterPro" id="IPR026169">
    <property type="entry name" value="MIEAP"/>
</dbReference>
<evidence type="ECO:0000256" key="1">
    <source>
        <dbReference type="ARBA" id="ARBA00004294"/>
    </source>
</evidence>
<dbReference type="GO" id="GO:0005741">
    <property type="term" value="C:mitochondrial outer membrane"/>
    <property type="evidence" value="ECO:0007669"/>
    <property type="project" value="UniProtKB-SubCell"/>
</dbReference>
<evidence type="ECO:0000256" key="10">
    <source>
        <dbReference type="ARBA" id="ARBA00023128"/>
    </source>
</evidence>
<evidence type="ECO:0000256" key="6">
    <source>
        <dbReference type="ARBA" id="ARBA00022490"/>
    </source>
</evidence>
<dbReference type="GO" id="GO:0008289">
    <property type="term" value="F:lipid binding"/>
    <property type="evidence" value="ECO:0007669"/>
    <property type="project" value="UniProtKB-KW"/>
</dbReference>
<name>K1PS07_MAGGI</name>
<keyword evidence="9" id="KW-0446">Lipid-binding</keyword>
<evidence type="ECO:0000256" key="8">
    <source>
        <dbReference type="ARBA" id="ARBA00023054"/>
    </source>
</evidence>
<feature type="domain" description="Mitochondria-eating protein C-terminal" evidence="13">
    <location>
        <begin position="395"/>
        <end position="466"/>
    </location>
</feature>
<keyword evidence="8" id="KW-0175">Coiled coil</keyword>